<feature type="region of interest" description="Disordered" evidence="4">
    <location>
        <begin position="217"/>
        <end position="243"/>
    </location>
</feature>
<organism evidence="6 7">
    <name type="scientific">Populus alba x Populus x berolinensis</name>
    <dbReference type="NCBI Taxonomy" id="444605"/>
    <lineage>
        <taxon>Eukaryota</taxon>
        <taxon>Viridiplantae</taxon>
        <taxon>Streptophyta</taxon>
        <taxon>Embryophyta</taxon>
        <taxon>Tracheophyta</taxon>
        <taxon>Spermatophyta</taxon>
        <taxon>Magnoliopsida</taxon>
        <taxon>eudicotyledons</taxon>
        <taxon>Gunneridae</taxon>
        <taxon>Pentapetalae</taxon>
        <taxon>rosids</taxon>
        <taxon>fabids</taxon>
        <taxon>Malpighiales</taxon>
        <taxon>Salicaceae</taxon>
        <taxon>Saliceae</taxon>
        <taxon>Populus</taxon>
    </lineage>
</organism>
<feature type="compositionally biased region" description="Polar residues" evidence="4">
    <location>
        <begin position="471"/>
        <end position="517"/>
    </location>
</feature>
<gene>
    <name evidence="6" type="ORF">NC653_015776</name>
</gene>
<dbReference type="InterPro" id="IPR000266">
    <property type="entry name" value="Ribosomal_uS17"/>
</dbReference>
<evidence type="ECO:0000313" key="7">
    <source>
        <dbReference type="Proteomes" id="UP001164929"/>
    </source>
</evidence>
<dbReference type="InterPro" id="IPR000626">
    <property type="entry name" value="Ubiquitin-like_dom"/>
</dbReference>
<reference evidence="6" key="1">
    <citation type="journal article" date="2023" name="Mol. Ecol. Resour.">
        <title>Chromosome-level genome assembly of a triploid poplar Populus alba 'Berolinensis'.</title>
        <authorList>
            <person name="Chen S."/>
            <person name="Yu Y."/>
            <person name="Wang X."/>
            <person name="Wang S."/>
            <person name="Zhang T."/>
            <person name="Zhou Y."/>
            <person name="He R."/>
            <person name="Meng N."/>
            <person name="Wang Y."/>
            <person name="Liu W."/>
            <person name="Liu Z."/>
            <person name="Liu J."/>
            <person name="Guo Q."/>
            <person name="Huang H."/>
            <person name="Sederoff R.R."/>
            <person name="Wang G."/>
            <person name="Qu G."/>
            <person name="Chen S."/>
        </authorList>
    </citation>
    <scope>NUCLEOTIDE SEQUENCE</scope>
    <source>
        <strain evidence="6">SC-2020</strain>
    </source>
</reference>
<feature type="compositionally biased region" description="Polar residues" evidence="4">
    <location>
        <begin position="746"/>
        <end position="764"/>
    </location>
</feature>
<comment type="caution">
    <text evidence="6">The sequence shown here is derived from an EMBL/GenBank/DDBJ whole genome shotgun (WGS) entry which is preliminary data.</text>
</comment>
<accession>A0AAD6VYG9</accession>
<dbReference type="Gene3D" id="2.40.50.1000">
    <property type="match status" value="1"/>
</dbReference>
<evidence type="ECO:0000256" key="3">
    <source>
        <dbReference type="ARBA" id="ARBA00023274"/>
    </source>
</evidence>
<sequence>MRGTSVPFIGVSALIDLLFPKEPYLCYQYNTVTYLVSIHLTRMGSNVADKILKAGEAEGSETNIEIKIKTLDSQIYTLRVDKQMPVPALKEQIASVTGVLSEQQRLICRGKVLKDDQLLSAYHVEDGHTLHMVVRQPIPQSSEGLSNHPGNDPASGSSRHTGQVAPSVVIETFSVPDQGDGVPPEISRIVSAVLGSFGFSNIEGGSEGVDVARERGMSRTSAAGGSTDTSQLQSEQTGTRGLSDRAQNIFGLPSAVSLGSMNPPVIPDSLTTLSQYLSHMRREFDAIGRGGENNAQADAAHRAEQIDSNSMSQSGTGQERLPTPASLAEVIRSSRQLLTEQVAECLLQLAMQLENQADITDPAVRHTTQSSALRTGVQLHNLGALLLELGRTIMTLRLGQAPSEAIVNAGPAIFINQSGPNPLMVQPLPFQPGTSFGAVPVGSRQPGSGLANSTGTGTGILPRRIDIQIRRGSSTATPNNRVDRGQTQQTAGLRNPPTISGGENPSNQTTSRVSEGSSFAGEAVRVVPLRTVVAAVPGTFGRLPSDSSGNSIGLYYPVLGRFQHVASGHGNGGQGSQASGEHHAAGVQTDQPPTLEPAVHQQNTEQPAVHQQNTEQRTRDGSLPPNSRQEPSISRSISINILSASGSQNNQDSEQPIPSSIMQLLRTILPGDVHMEDASSRLTTTSSVLETAEPSTATAEAEVEVEPRATDEGIFLSNLLREIMPLISQSGGAEPNAIPPVEARSSGHQRPQDSSTNAENSGVGTSHRHSDTEPSPPNSKRQKILLLSYHGLYRSSKVLRALPKTGKTFLKQPRRSLGKERGLVKVKADFGRVMDWVSRFPEKPLKELTLVRNAPLVALFLFEVPKPVIMVRTIIIRWNYLHWVKKDQRYEKRHSNIPAHISPCFRVKEGNHVIIRPLSKIVRFNVLKVISASSFVDGKKAFTRM</sequence>
<dbReference type="SUPFAM" id="SSF54236">
    <property type="entry name" value="Ubiquitin-like"/>
    <property type="match status" value="1"/>
</dbReference>
<dbReference type="GO" id="GO:0003735">
    <property type="term" value="F:structural constituent of ribosome"/>
    <property type="evidence" value="ECO:0007669"/>
    <property type="project" value="InterPro"/>
</dbReference>
<dbReference type="CDD" id="cd00364">
    <property type="entry name" value="Ribosomal_uS17"/>
    <property type="match status" value="1"/>
</dbReference>
<feature type="region of interest" description="Disordered" evidence="4">
    <location>
        <begin position="566"/>
        <end position="634"/>
    </location>
</feature>
<evidence type="ECO:0000256" key="2">
    <source>
        <dbReference type="ARBA" id="ARBA00022980"/>
    </source>
</evidence>
<feature type="compositionally biased region" description="Polar residues" evidence="4">
    <location>
        <begin position="306"/>
        <end position="317"/>
    </location>
</feature>
<feature type="domain" description="Ubiquitin-like" evidence="5">
    <location>
        <begin position="64"/>
        <end position="137"/>
    </location>
</feature>
<dbReference type="CDD" id="cd17039">
    <property type="entry name" value="Ubl_ubiquitin_like"/>
    <property type="match status" value="1"/>
</dbReference>
<evidence type="ECO:0000259" key="5">
    <source>
        <dbReference type="PROSITE" id="PS50053"/>
    </source>
</evidence>
<dbReference type="SMART" id="SM00213">
    <property type="entry name" value="UBQ"/>
    <property type="match status" value="1"/>
</dbReference>
<dbReference type="InterPro" id="IPR029071">
    <property type="entry name" value="Ubiquitin-like_domsf"/>
</dbReference>
<evidence type="ECO:0000313" key="6">
    <source>
        <dbReference type="EMBL" id="KAJ6992490.1"/>
    </source>
</evidence>
<feature type="region of interest" description="Disordered" evidence="4">
    <location>
        <begin position="290"/>
        <end position="323"/>
    </location>
</feature>
<keyword evidence="3" id="KW-0687">Ribonucleoprotein</keyword>
<feature type="compositionally biased region" description="Polar residues" evidence="4">
    <location>
        <begin position="218"/>
        <end position="240"/>
    </location>
</feature>
<dbReference type="Pfam" id="PF00240">
    <property type="entry name" value="ubiquitin"/>
    <property type="match status" value="1"/>
</dbReference>
<dbReference type="GO" id="GO:0006412">
    <property type="term" value="P:translation"/>
    <property type="evidence" value="ECO:0007669"/>
    <property type="project" value="InterPro"/>
</dbReference>
<dbReference type="GO" id="GO:0036503">
    <property type="term" value="P:ERAD pathway"/>
    <property type="evidence" value="ECO:0007669"/>
    <property type="project" value="TreeGrafter"/>
</dbReference>
<name>A0AAD6VYG9_9ROSI</name>
<dbReference type="Pfam" id="PF00366">
    <property type="entry name" value="Ribosomal_S17"/>
    <property type="match status" value="1"/>
</dbReference>
<dbReference type="SUPFAM" id="SSF50249">
    <property type="entry name" value="Nucleic acid-binding proteins"/>
    <property type="match status" value="1"/>
</dbReference>
<dbReference type="GO" id="GO:0071818">
    <property type="term" value="C:BAT3 complex"/>
    <property type="evidence" value="ECO:0007669"/>
    <property type="project" value="TreeGrafter"/>
</dbReference>
<feature type="region of interest" description="Disordered" evidence="4">
    <location>
        <begin position="730"/>
        <end position="780"/>
    </location>
</feature>
<evidence type="ECO:0000256" key="4">
    <source>
        <dbReference type="SAM" id="MobiDB-lite"/>
    </source>
</evidence>
<dbReference type="FunFam" id="3.10.20.90:FF:000154">
    <property type="entry name" value="Large proline-rich protein BAG6"/>
    <property type="match status" value="1"/>
</dbReference>
<feature type="compositionally biased region" description="Polar residues" evidence="4">
    <location>
        <begin position="600"/>
        <end position="615"/>
    </location>
</feature>
<feature type="region of interest" description="Disordered" evidence="4">
    <location>
        <begin position="440"/>
        <end position="519"/>
    </location>
</feature>
<dbReference type="InterPro" id="IPR012340">
    <property type="entry name" value="NA-bd_OB-fold"/>
</dbReference>
<dbReference type="PANTHER" id="PTHR15204:SF0">
    <property type="entry name" value="LARGE PROLINE-RICH PROTEIN BAG6"/>
    <property type="match status" value="1"/>
</dbReference>
<feature type="compositionally biased region" description="Polar residues" evidence="4">
    <location>
        <begin position="140"/>
        <end position="161"/>
    </location>
</feature>
<dbReference type="PANTHER" id="PTHR15204">
    <property type="entry name" value="LARGE PROLINE-RICH PROTEIN BAG6"/>
    <property type="match status" value="1"/>
</dbReference>
<dbReference type="GO" id="GO:0031593">
    <property type="term" value="F:polyubiquitin modification-dependent protein binding"/>
    <property type="evidence" value="ECO:0007669"/>
    <property type="project" value="TreeGrafter"/>
</dbReference>
<dbReference type="GO" id="GO:0005840">
    <property type="term" value="C:ribosome"/>
    <property type="evidence" value="ECO:0007669"/>
    <property type="project" value="UniProtKB-KW"/>
</dbReference>
<keyword evidence="2" id="KW-0689">Ribosomal protein</keyword>
<evidence type="ECO:0000256" key="1">
    <source>
        <dbReference type="ARBA" id="ARBA00010254"/>
    </source>
</evidence>
<proteinExistence type="inferred from homology"/>
<comment type="similarity">
    <text evidence="1">Belongs to the universal ribosomal protein uS17 family.</text>
</comment>
<dbReference type="Gene3D" id="3.10.20.90">
    <property type="entry name" value="Phosphatidylinositol 3-kinase Catalytic Subunit, Chain A, domain 1"/>
    <property type="match status" value="1"/>
</dbReference>
<dbReference type="GO" id="GO:1990904">
    <property type="term" value="C:ribonucleoprotein complex"/>
    <property type="evidence" value="ECO:0007669"/>
    <property type="project" value="UniProtKB-KW"/>
</dbReference>
<dbReference type="EMBL" id="JAQIZT010000006">
    <property type="protein sequence ID" value="KAJ6992490.1"/>
    <property type="molecule type" value="Genomic_DNA"/>
</dbReference>
<dbReference type="GO" id="GO:0051787">
    <property type="term" value="F:misfolded protein binding"/>
    <property type="evidence" value="ECO:0007669"/>
    <property type="project" value="TreeGrafter"/>
</dbReference>
<dbReference type="Proteomes" id="UP001164929">
    <property type="component" value="Chromosome 6"/>
</dbReference>
<dbReference type="PROSITE" id="PS50053">
    <property type="entry name" value="UBIQUITIN_2"/>
    <property type="match status" value="1"/>
</dbReference>
<feature type="region of interest" description="Disordered" evidence="4">
    <location>
        <begin position="140"/>
        <end position="163"/>
    </location>
</feature>
<dbReference type="AlphaFoldDB" id="A0AAD6VYG9"/>
<protein>
    <submittedName>
        <fullName evidence="6">Ubiquitin family protein</fullName>
    </submittedName>
</protein>
<keyword evidence="7" id="KW-1185">Reference proteome</keyword>